<dbReference type="EMBL" id="JASZZX010000048">
    <property type="protein sequence ID" value="MDM3929820.1"/>
    <property type="molecule type" value="Genomic_DNA"/>
</dbReference>
<organism evidence="1 2">
    <name type="scientific">Mycobacterium intracellulare subsp. chimaera</name>
    <dbReference type="NCBI Taxonomy" id="222805"/>
    <lineage>
        <taxon>Bacteria</taxon>
        <taxon>Bacillati</taxon>
        <taxon>Actinomycetota</taxon>
        <taxon>Actinomycetes</taxon>
        <taxon>Mycobacteriales</taxon>
        <taxon>Mycobacteriaceae</taxon>
        <taxon>Mycobacterium</taxon>
        <taxon>Mycobacterium avium complex (MAC)</taxon>
    </lineage>
</organism>
<protein>
    <submittedName>
        <fullName evidence="1">Uncharacterized protein</fullName>
    </submittedName>
</protein>
<name>A0ABT7P9H9_MYCIT</name>
<reference evidence="2" key="1">
    <citation type="submission" date="2023-06" db="EMBL/GenBank/DDBJ databases">
        <title>Itaconate inhibition of nontuberculous mycobacteria.</title>
        <authorList>
            <person name="Spilker T."/>
        </authorList>
    </citation>
    <scope>NUCLEOTIDE SEQUENCE [LARGE SCALE GENOMIC DNA]</scope>
    <source>
        <strain evidence="2">FLAC1071</strain>
    </source>
</reference>
<proteinExistence type="predicted"/>
<keyword evidence="2" id="KW-1185">Reference proteome</keyword>
<dbReference type="Proteomes" id="UP001529272">
    <property type="component" value="Unassembled WGS sequence"/>
</dbReference>
<dbReference type="RefSeq" id="WP_158514614.1">
    <property type="nucleotide sequence ID" value="NZ_CP012886.2"/>
</dbReference>
<reference evidence="1 2" key="2">
    <citation type="submission" date="2023-06" db="EMBL/GenBank/DDBJ databases">
        <title>Itaconate inhibition of nontuberculous mycobacteria.</title>
        <authorList>
            <person name="Breen P."/>
            <person name="Zimbric M."/>
            <person name="Caverly L."/>
        </authorList>
    </citation>
    <scope>NUCLEOTIDE SEQUENCE [LARGE SCALE GENOMIC DNA]</scope>
    <source>
        <strain evidence="1 2">FLAC1071</strain>
    </source>
</reference>
<accession>A0ABT7P9H9</accession>
<gene>
    <name evidence="1" type="ORF">QRB35_27965</name>
</gene>
<sequence length="172" mass="18945">MHSAIHETFSEADVFRLGALRDLGPAFSDEMRRHGTELHGSGKRRKDNVAELCFDVRIGCLTVSAFDQGAHDFTALLGDFSDSHPVGTVDSKAIQVLLDSLGEQIDLAKAVAKTRSIGRALSLGYWYRVCAHFHLEPLCLPLIRFVLWASAAKCTRPSLLASLRRDATDPRP</sequence>
<evidence type="ECO:0000313" key="2">
    <source>
        <dbReference type="Proteomes" id="UP001529272"/>
    </source>
</evidence>
<evidence type="ECO:0000313" key="1">
    <source>
        <dbReference type="EMBL" id="MDM3929820.1"/>
    </source>
</evidence>
<comment type="caution">
    <text evidence="1">The sequence shown here is derived from an EMBL/GenBank/DDBJ whole genome shotgun (WGS) entry which is preliminary data.</text>
</comment>